<protein>
    <recommendedName>
        <fullName evidence="3">Glycosyl transferase family 1 domain-containing protein</fullName>
    </recommendedName>
</protein>
<organism evidence="4 5">
    <name type="scientific">Vibrio qinghaiensis</name>
    <dbReference type="NCBI Taxonomy" id="2025808"/>
    <lineage>
        <taxon>Bacteria</taxon>
        <taxon>Pseudomonadati</taxon>
        <taxon>Pseudomonadota</taxon>
        <taxon>Gammaproteobacteria</taxon>
        <taxon>Vibrionales</taxon>
        <taxon>Vibrionaceae</taxon>
        <taxon>Vibrio</taxon>
    </lineage>
</organism>
<keyword evidence="2" id="KW-0472">Membrane</keyword>
<evidence type="ECO:0000256" key="2">
    <source>
        <dbReference type="SAM" id="Phobius"/>
    </source>
</evidence>
<proteinExistence type="predicted"/>
<dbReference type="EMBL" id="CP022741">
    <property type="protein sequence ID" value="ASU23343.1"/>
    <property type="molecule type" value="Genomic_DNA"/>
</dbReference>
<keyword evidence="2" id="KW-1133">Transmembrane helix</keyword>
<evidence type="ECO:0000256" key="1">
    <source>
        <dbReference type="ARBA" id="ARBA00022679"/>
    </source>
</evidence>
<dbReference type="SUPFAM" id="SSF53756">
    <property type="entry name" value="UDP-Glycosyltransferase/glycogen phosphorylase"/>
    <property type="match status" value="1"/>
</dbReference>
<accession>A0A223N0P8</accession>
<keyword evidence="5" id="KW-1185">Reference proteome</keyword>
<gene>
    <name evidence="4" type="ORF">CCZ37_12410</name>
</gene>
<keyword evidence="1" id="KW-0808">Transferase</keyword>
<evidence type="ECO:0000313" key="5">
    <source>
        <dbReference type="Proteomes" id="UP000215148"/>
    </source>
</evidence>
<feature type="transmembrane region" description="Helical" evidence="2">
    <location>
        <begin position="134"/>
        <end position="162"/>
    </location>
</feature>
<dbReference type="Proteomes" id="UP000215148">
    <property type="component" value="Chromosome 1"/>
</dbReference>
<dbReference type="PANTHER" id="PTHR46401:SF2">
    <property type="entry name" value="GLYCOSYLTRANSFERASE WBBK-RELATED"/>
    <property type="match status" value="1"/>
</dbReference>
<dbReference type="Gene3D" id="3.40.50.2000">
    <property type="entry name" value="Glycogen Phosphorylase B"/>
    <property type="match status" value="2"/>
</dbReference>
<name>A0A223N0P8_9VIBR</name>
<dbReference type="AlphaFoldDB" id="A0A223N0P8"/>
<keyword evidence="2" id="KW-0812">Transmembrane</keyword>
<sequence length="527" mass="61432">MHLRRCFLAKFGIYLGYAPEQKLNDQGLGRLLTFILKGVINNNTHSRIPIAMPKWYEDTFLELIYEHDIDLDNIEIITTDYIPLIFRIREKLRERKFGFFSRIKVKFLPVKFRLANEFFNIISGGWSFNKLITISALIISISAILGILLMPVFITAILLFIGMKGVKRITRRYHSTVLSLLARYKSNGKDIKNDKLVQKIFERIRDQELFKLAQKLNSRQDIENWFVPTLFWPEIKYLQGRKVVTVPDIVFYDFPVEFRDEYWIKALDRVENTMATADKFICYSEYVKNNHICKRFGVASTDVDVIQHGHVDMSNLLTGTSSEEILKSYIKEYYESDDYLNGFPLHDCDYILYASQCRPHKNILALLKAYKIILRERFIPIKLVLTGRVYDDDIIADFIDSNGLHCDVISLTDVPTKVLAALNKHAICHVNPTLFEGGFPFTFSEAYSVGTPSVMSRIPMVKEIVKEYDDYPNMFFEPTSIASIVDCVSWVINNRDLALELQEPLYENFKRRTWDIVANEYIKSIER</sequence>
<feature type="domain" description="Glycosyl transferase family 1" evidence="3">
    <location>
        <begin position="349"/>
        <end position="503"/>
    </location>
</feature>
<dbReference type="PANTHER" id="PTHR46401">
    <property type="entry name" value="GLYCOSYLTRANSFERASE WBBK-RELATED"/>
    <property type="match status" value="1"/>
</dbReference>
<dbReference type="GO" id="GO:0016757">
    <property type="term" value="F:glycosyltransferase activity"/>
    <property type="evidence" value="ECO:0007669"/>
    <property type="project" value="InterPro"/>
</dbReference>
<dbReference type="InterPro" id="IPR001296">
    <property type="entry name" value="Glyco_trans_1"/>
</dbReference>
<evidence type="ECO:0000259" key="3">
    <source>
        <dbReference type="Pfam" id="PF00534"/>
    </source>
</evidence>
<evidence type="ECO:0000313" key="4">
    <source>
        <dbReference type="EMBL" id="ASU23343.1"/>
    </source>
</evidence>
<dbReference type="KEGG" id="vqi:CCZ37_12410"/>
<reference evidence="4 5" key="1">
    <citation type="submission" date="2017-08" db="EMBL/GenBank/DDBJ databases">
        <title>The Vibrio qinghaiensis sp.-Q67 is a luminous bacteria isolated firstly from Qinghai lake, Qinghai province, China, which has been proved to be very sensitive to detect environmental and food pollutants. Therefore, complete genome analysis of V. qinghaiensis sp.-Q67 highlights the potential application of this strain on detection of hazards in the contaminated environments.</title>
        <authorList>
            <person name="Gong L."/>
        </authorList>
    </citation>
    <scope>NUCLEOTIDE SEQUENCE [LARGE SCALE GENOMIC DNA]</scope>
    <source>
        <strain evidence="4 5">Q67</strain>
    </source>
</reference>
<dbReference type="Pfam" id="PF00534">
    <property type="entry name" value="Glycos_transf_1"/>
    <property type="match status" value="1"/>
</dbReference>